<keyword evidence="4" id="KW-1185">Reference proteome</keyword>
<evidence type="ECO:0000256" key="1">
    <source>
        <dbReference type="SAM" id="MobiDB-lite"/>
    </source>
</evidence>
<feature type="compositionally biased region" description="Basic and acidic residues" evidence="1">
    <location>
        <begin position="564"/>
        <end position="588"/>
    </location>
</feature>
<evidence type="ECO:0000313" key="3">
    <source>
        <dbReference type="EMBL" id="CAG9806443.1"/>
    </source>
</evidence>
<reference evidence="3" key="1">
    <citation type="submission" date="2022-01" db="EMBL/GenBank/DDBJ databases">
        <authorList>
            <person name="King R."/>
        </authorList>
    </citation>
    <scope>NUCLEOTIDE SEQUENCE</scope>
</reference>
<dbReference type="OrthoDB" id="6354489at2759"/>
<feature type="domain" description="U1-type" evidence="2">
    <location>
        <begin position="505"/>
        <end position="546"/>
    </location>
</feature>
<dbReference type="InterPro" id="IPR003604">
    <property type="entry name" value="Matrin/U1-like-C_Znf_C2H2"/>
</dbReference>
<dbReference type="PANTHER" id="PTHR15491">
    <property type="match status" value="1"/>
</dbReference>
<evidence type="ECO:0000259" key="2">
    <source>
        <dbReference type="SMART" id="SM00451"/>
    </source>
</evidence>
<dbReference type="AlphaFoldDB" id="A0A9N9RZS0"/>
<reference evidence="3" key="2">
    <citation type="submission" date="2022-10" db="EMBL/GenBank/DDBJ databases">
        <authorList>
            <consortium name="ENA_rothamsted_submissions"/>
            <consortium name="culmorum"/>
            <person name="King R."/>
        </authorList>
    </citation>
    <scope>NUCLEOTIDE SEQUENCE</scope>
</reference>
<feature type="compositionally biased region" description="Basic and acidic residues" evidence="1">
    <location>
        <begin position="83"/>
        <end position="102"/>
    </location>
</feature>
<feature type="compositionally biased region" description="Basic and acidic residues" evidence="1">
    <location>
        <begin position="598"/>
        <end position="610"/>
    </location>
</feature>
<feature type="domain" description="U1-type" evidence="2">
    <location>
        <begin position="319"/>
        <end position="353"/>
    </location>
</feature>
<name>A0A9N9RZS0_9DIPT</name>
<protein>
    <recommendedName>
        <fullName evidence="2">U1-type domain-containing protein</fullName>
    </recommendedName>
</protein>
<sequence>MRNFDRNTGYKNSGSSSYSRNDRREDRGDRYYSDDRNRNMPNKAFGNRNDYNKKPRRDYEEPRHSYQDRTGDRGNRSYNGGDRGFHDRSYRSNDYSKNERTFRNRSPATRSTRERDGHSDTRHTGGYRNNEGRQRNMSPQIRQRNDYKPASTNIKSRLALRSRIASSNNSRIIRTGVNKIMRRTDLRGGLVSKRSTNINRAKDYARKIRQARMKLNEGGSTSSTRLKSSIEVKSPKKDSDETPRKTEENEDDYLAIANDVDFDEGDVNDESETVDPEKKLSKEPAKDEGDEKKSSCAKPSTSRSRTRTQSKERVRKFERIEYSCIHCGKCSTSAQEYRSHLSGRRHLLAMREVSLRVRATLNRLRKVQRDRQLEIEARIKDVEDIQSKYCQVCKLNFRQSKEDHRESEDHKKISSFLKPYCKICRMKLISPMKYEIHRCHTDHIRRKLKAQEGSDDEFDMQEMDIGDFKTVDSIGNVDDGETNEDETENLNTSDTLVGNEFVEKIEAYYCSLCHDFAHDHRGNDADEKLIKDHCKTRRHINRYQDHKKNEERKAKAKVSIDAQKSPEKSVKQNGSDDVKNDNEVDRNADVNIDENTNEESKHSEDSKFNRYSESND</sequence>
<feature type="compositionally biased region" description="Basic and acidic residues" evidence="1">
    <location>
        <begin position="228"/>
        <end position="247"/>
    </location>
</feature>
<dbReference type="GO" id="GO:0008270">
    <property type="term" value="F:zinc ion binding"/>
    <property type="evidence" value="ECO:0007669"/>
    <property type="project" value="InterPro"/>
</dbReference>
<dbReference type="Proteomes" id="UP001153620">
    <property type="component" value="Chromosome 3"/>
</dbReference>
<feature type="compositionally biased region" description="Basic and acidic residues" evidence="1">
    <location>
        <begin position="20"/>
        <end position="38"/>
    </location>
</feature>
<feature type="compositionally biased region" description="Polar residues" evidence="1">
    <location>
        <begin position="9"/>
        <end position="19"/>
    </location>
</feature>
<dbReference type="EMBL" id="OU895879">
    <property type="protein sequence ID" value="CAG9806443.1"/>
    <property type="molecule type" value="Genomic_DNA"/>
</dbReference>
<feature type="region of interest" description="Disordered" evidence="1">
    <location>
        <begin position="211"/>
        <end position="312"/>
    </location>
</feature>
<organism evidence="3 4">
    <name type="scientific">Chironomus riparius</name>
    <dbReference type="NCBI Taxonomy" id="315576"/>
    <lineage>
        <taxon>Eukaryota</taxon>
        <taxon>Metazoa</taxon>
        <taxon>Ecdysozoa</taxon>
        <taxon>Arthropoda</taxon>
        <taxon>Hexapoda</taxon>
        <taxon>Insecta</taxon>
        <taxon>Pterygota</taxon>
        <taxon>Neoptera</taxon>
        <taxon>Endopterygota</taxon>
        <taxon>Diptera</taxon>
        <taxon>Nematocera</taxon>
        <taxon>Chironomoidea</taxon>
        <taxon>Chironomidae</taxon>
        <taxon>Chironominae</taxon>
        <taxon>Chironomus</taxon>
    </lineage>
</organism>
<feature type="compositionally biased region" description="Polar residues" evidence="1">
    <location>
        <begin position="218"/>
        <end position="227"/>
    </location>
</feature>
<evidence type="ECO:0000313" key="4">
    <source>
        <dbReference type="Proteomes" id="UP001153620"/>
    </source>
</evidence>
<dbReference type="InterPro" id="IPR026811">
    <property type="entry name" value="CIZ1"/>
</dbReference>
<feature type="region of interest" description="Disordered" evidence="1">
    <location>
        <begin position="1"/>
        <end position="154"/>
    </location>
</feature>
<feature type="region of interest" description="Disordered" evidence="1">
    <location>
        <begin position="540"/>
        <end position="616"/>
    </location>
</feature>
<feature type="compositionally biased region" description="Basic and acidic residues" evidence="1">
    <location>
        <begin position="50"/>
        <end position="75"/>
    </location>
</feature>
<feature type="region of interest" description="Disordered" evidence="1">
    <location>
        <begin position="471"/>
        <end position="490"/>
    </location>
</feature>
<feature type="compositionally biased region" description="Basic and acidic residues" evidence="1">
    <location>
        <begin position="275"/>
        <end position="294"/>
    </location>
</feature>
<gene>
    <name evidence="3" type="ORF">CHIRRI_LOCUS9300</name>
</gene>
<proteinExistence type="predicted"/>
<feature type="compositionally biased region" description="Basic and acidic residues" evidence="1">
    <location>
        <begin position="542"/>
        <end position="553"/>
    </location>
</feature>
<dbReference type="SMART" id="SM00451">
    <property type="entry name" value="ZnF_U1"/>
    <property type="match status" value="3"/>
</dbReference>
<dbReference type="PANTHER" id="PTHR15491:SF18">
    <property type="entry name" value="CIZ1 ZINC FINGER PROTEIN, ISOFORM A"/>
    <property type="match status" value="1"/>
</dbReference>
<feature type="compositionally biased region" description="Acidic residues" evidence="1">
    <location>
        <begin position="478"/>
        <end position="488"/>
    </location>
</feature>
<feature type="compositionally biased region" description="Acidic residues" evidence="1">
    <location>
        <begin position="260"/>
        <end position="274"/>
    </location>
</feature>
<dbReference type="GO" id="GO:0003676">
    <property type="term" value="F:nucleic acid binding"/>
    <property type="evidence" value="ECO:0007669"/>
    <property type="project" value="InterPro"/>
</dbReference>
<feature type="compositionally biased region" description="Basic and acidic residues" evidence="1">
    <location>
        <begin position="111"/>
        <end position="123"/>
    </location>
</feature>
<accession>A0A9N9RZS0</accession>
<feature type="domain" description="U1-type" evidence="2">
    <location>
        <begin position="385"/>
        <end position="417"/>
    </location>
</feature>